<organism evidence="3 4">
    <name type="scientific">Bifidobacterium pseudolongum subsp. globosum</name>
    <dbReference type="NCBI Taxonomy" id="1690"/>
    <lineage>
        <taxon>Bacteria</taxon>
        <taxon>Bacillati</taxon>
        <taxon>Actinomycetota</taxon>
        <taxon>Actinomycetes</taxon>
        <taxon>Bifidobacteriales</taxon>
        <taxon>Bifidobacteriaceae</taxon>
        <taxon>Bifidobacterium</taxon>
    </lineage>
</organism>
<feature type="transmembrane region" description="Helical" evidence="2">
    <location>
        <begin position="103"/>
        <end position="128"/>
    </location>
</feature>
<protein>
    <recommendedName>
        <fullName evidence="5">Ethanolamine utilization protein EutL</fullName>
    </recommendedName>
</protein>
<dbReference type="EMBL" id="RYUQ01000001">
    <property type="protein sequence ID" value="RYQ27193.1"/>
    <property type="molecule type" value="Genomic_DNA"/>
</dbReference>
<evidence type="ECO:0000313" key="3">
    <source>
        <dbReference type="EMBL" id="RYQ27193.1"/>
    </source>
</evidence>
<feature type="compositionally biased region" description="Low complexity" evidence="1">
    <location>
        <begin position="174"/>
        <end position="183"/>
    </location>
</feature>
<sequence length="219" mass="23065">MSANAQNTNIPTNAEQTTVITGAQETERIATMETPQQPSVFPLQANPGMTTDQTMTQAMPQNMNQINTDAPTGPVPPRTAMPMPGGAPGAPTTVRERLSNKMIGLVVGVSLACGLAAGVAGTAIANAINGHGAPAHSRIGAPYASSELEETPDFEQMPDMQQDGETGRSRGRRMPMQQQGPQDQQDENSSDSNSKSGESDSGKSSTESSDWLMEFFEIA</sequence>
<name>A0A4Q5AG66_9BIFI</name>
<evidence type="ECO:0000256" key="2">
    <source>
        <dbReference type="SAM" id="Phobius"/>
    </source>
</evidence>
<proteinExistence type="predicted"/>
<keyword evidence="2" id="KW-1133">Transmembrane helix</keyword>
<evidence type="ECO:0008006" key="5">
    <source>
        <dbReference type="Google" id="ProtNLM"/>
    </source>
</evidence>
<comment type="caution">
    <text evidence="3">The sequence shown here is derived from an EMBL/GenBank/DDBJ whole genome shotgun (WGS) entry which is preliminary data.</text>
</comment>
<evidence type="ECO:0000313" key="4">
    <source>
        <dbReference type="Proteomes" id="UP000292535"/>
    </source>
</evidence>
<dbReference type="AlphaFoldDB" id="A0A4Q5AG66"/>
<keyword evidence="2" id="KW-0812">Transmembrane</keyword>
<dbReference type="Proteomes" id="UP000292535">
    <property type="component" value="Unassembled WGS sequence"/>
</dbReference>
<gene>
    <name evidence="3" type="ORF">PG2032B_0237</name>
</gene>
<reference evidence="3 4" key="1">
    <citation type="submission" date="2018-12" db="EMBL/GenBank/DDBJ databases">
        <title>Unveiling genomic diversity among members of the Bifidobacterium pseudolongum species, a widely distributed gut commensal of the animal kingdom.</title>
        <authorList>
            <person name="Lugli G.A."/>
            <person name="Duranti S."/>
            <person name="Albert K."/>
            <person name="Mancabelli L."/>
            <person name="Napoli S."/>
            <person name="Viappiani A."/>
            <person name="Anzalone R."/>
            <person name="Longhi G."/>
            <person name="Milani C."/>
            <person name="Turroni F."/>
            <person name="Alessandri G."/>
            <person name="Sela D.A."/>
            <person name="Van Sinderen D."/>
            <person name="Ventura M."/>
        </authorList>
    </citation>
    <scope>NUCLEOTIDE SEQUENCE [LARGE SCALE GENOMIC DNA]</scope>
    <source>
        <strain evidence="3 4">2032B</strain>
    </source>
</reference>
<keyword evidence="2" id="KW-0472">Membrane</keyword>
<evidence type="ECO:0000256" key="1">
    <source>
        <dbReference type="SAM" id="MobiDB-lite"/>
    </source>
</evidence>
<accession>A0A4Q5AG66</accession>
<feature type="region of interest" description="Disordered" evidence="1">
    <location>
        <begin position="147"/>
        <end position="219"/>
    </location>
</feature>
<dbReference type="RefSeq" id="WP_129853227.1">
    <property type="nucleotide sequence ID" value="NZ_RYUQ01000001.1"/>
</dbReference>